<feature type="domain" description="DUF5641" evidence="1">
    <location>
        <begin position="757"/>
        <end position="855"/>
    </location>
</feature>
<dbReference type="PANTHER" id="PTHR47331:SF6">
    <property type="entry name" value="DOUBLECORTIN DOMAIN-CONTAINING PROTEIN"/>
    <property type="match status" value="1"/>
</dbReference>
<evidence type="ECO:0000259" key="1">
    <source>
        <dbReference type="Pfam" id="PF18701"/>
    </source>
</evidence>
<evidence type="ECO:0000313" key="3">
    <source>
        <dbReference type="Proteomes" id="UP001186944"/>
    </source>
</evidence>
<accession>A0AA88YP33</accession>
<dbReference type="SUPFAM" id="SSF56672">
    <property type="entry name" value="DNA/RNA polymerases"/>
    <property type="match status" value="1"/>
</dbReference>
<dbReference type="GO" id="GO:0006259">
    <property type="term" value="P:DNA metabolic process"/>
    <property type="evidence" value="ECO:0007669"/>
    <property type="project" value="UniProtKB-ARBA"/>
</dbReference>
<dbReference type="InterPro" id="IPR012337">
    <property type="entry name" value="RNaseH-like_sf"/>
</dbReference>
<dbReference type="Gene3D" id="3.30.420.10">
    <property type="entry name" value="Ribonuclease H-like superfamily/Ribonuclease H"/>
    <property type="match status" value="1"/>
</dbReference>
<dbReference type="Pfam" id="PF18701">
    <property type="entry name" value="DUF5641"/>
    <property type="match status" value="1"/>
</dbReference>
<proteinExistence type="predicted"/>
<reference evidence="2" key="1">
    <citation type="submission" date="2019-08" db="EMBL/GenBank/DDBJ databases">
        <title>The improved chromosome-level genome for the pearl oyster Pinctada fucata martensii using PacBio sequencing and Hi-C.</title>
        <authorList>
            <person name="Zheng Z."/>
        </authorList>
    </citation>
    <scope>NUCLEOTIDE SEQUENCE</scope>
    <source>
        <strain evidence="2">ZZ-2019</strain>
        <tissue evidence="2">Adductor muscle</tissue>
    </source>
</reference>
<dbReference type="Pfam" id="PF05380">
    <property type="entry name" value="Peptidase_A17"/>
    <property type="match status" value="1"/>
</dbReference>
<dbReference type="EMBL" id="VSWD01000004">
    <property type="protein sequence ID" value="KAK3104599.1"/>
    <property type="molecule type" value="Genomic_DNA"/>
</dbReference>
<comment type="caution">
    <text evidence="2">The sequence shown here is derived from an EMBL/GenBank/DDBJ whole genome shotgun (WGS) entry which is preliminary data.</text>
</comment>
<dbReference type="PANTHER" id="PTHR47331">
    <property type="entry name" value="PHD-TYPE DOMAIN-CONTAINING PROTEIN"/>
    <property type="match status" value="1"/>
</dbReference>
<name>A0AA88YP33_PINIB</name>
<organism evidence="2 3">
    <name type="scientific">Pinctada imbricata</name>
    <name type="common">Atlantic pearl-oyster</name>
    <name type="synonym">Pinctada martensii</name>
    <dbReference type="NCBI Taxonomy" id="66713"/>
    <lineage>
        <taxon>Eukaryota</taxon>
        <taxon>Metazoa</taxon>
        <taxon>Spiralia</taxon>
        <taxon>Lophotrochozoa</taxon>
        <taxon>Mollusca</taxon>
        <taxon>Bivalvia</taxon>
        <taxon>Autobranchia</taxon>
        <taxon>Pteriomorphia</taxon>
        <taxon>Pterioida</taxon>
        <taxon>Pterioidea</taxon>
        <taxon>Pteriidae</taxon>
        <taxon>Pinctada</taxon>
    </lineage>
</organism>
<sequence length="857" mass="97676">MFYSFLVKEDNRDFLRFFWHRNNNLGEDLIEFRMKVKVFGNTPSPAIATYGLRKTVENAEDDIKEFVTRNFYVDDALVSLPSSADAISLLQRTQTVLMNEAKIRLHKIVSNDMDVMNSFPTEDLEKNLKTLDIYADELPMQQSLGLSWDINSDCMTFSARIPDKPFTKRGLLSVINSLFDPLGFIAPIVIHGRILYREICEYKEGWDDPLQNDREKEWSDWRLSLDALENLRIPRMLTPISLTSAITKEVHIYSDASGKAILAVAFLRTSDEAGNTHVGFIVGKSMIAPRQGHTIPRLELCAAVLATELAQTITKQLDLDANCFKYYTDSKVVLGYLNNRTRRFYNYVCNRVSIILKRSKSDQWSYVSTQNNPADIGTRCSATVETLSQSMWLNGPPQLLTADSVDSSTYPLIDPNTDKEVRPIISVMKTKVDQSIVDRFERFSTWKRLIQAESRLRSICKLWIAKVRKTPITLKAVDEDLEAELHIIRNIQACAYDDEIGLIPEKKPLPATSNIIALYPVLDDRGILRVGGRLSNAPLSIDERHPIILPGKSHVAKLIVTHLHEKGYHQGRLLTEGAVRSKGYWIVGSIHIEVIEEMSSSSFINALRRFISLRGPVKEIRSDRGTNFIGALDDIKAEAIFTEKGPVHNFLREHGIVWIFNPPHSSHRGGSWERMIRISHKILDSMLLDASAKQLTHKVLCTFMSEVCAIVSSRPICPISTDPENPYIISPSMLLTQKDFPDIHPSAGTNIREIYRSQWKHVQCLSDMFWKRWKEGYLQNLQIRQKWQTAQPDVKIGDVILLREKDLPRGQWPIGLIINVLKSETDNKVRTVEVRIVRDGKPTTYIRPVTVLVVLVE</sequence>
<gene>
    <name evidence="2" type="ORF">FSP39_005889</name>
</gene>
<keyword evidence="3" id="KW-1185">Reference proteome</keyword>
<protein>
    <recommendedName>
        <fullName evidence="1">DUF5641 domain-containing protein</fullName>
    </recommendedName>
</protein>
<dbReference type="InterPro" id="IPR043502">
    <property type="entry name" value="DNA/RNA_pol_sf"/>
</dbReference>
<evidence type="ECO:0000313" key="2">
    <source>
        <dbReference type="EMBL" id="KAK3104599.1"/>
    </source>
</evidence>
<dbReference type="InterPro" id="IPR036397">
    <property type="entry name" value="RNaseH_sf"/>
</dbReference>
<dbReference type="InterPro" id="IPR040676">
    <property type="entry name" value="DUF5641"/>
</dbReference>
<dbReference type="AlphaFoldDB" id="A0AA88YP33"/>
<dbReference type="SUPFAM" id="SSF53098">
    <property type="entry name" value="Ribonuclease H-like"/>
    <property type="match status" value="1"/>
</dbReference>
<dbReference type="GO" id="GO:0003676">
    <property type="term" value="F:nucleic acid binding"/>
    <property type="evidence" value="ECO:0007669"/>
    <property type="project" value="InterPro"/>
</dbReference>
<dbReference type="InterPro" id="IPR008042">
    <property type="entry name" value="Retrotrans_Pao"/>
</dbReference>
<dbReference type="Proteomes" id="UP001186944">
    <property type="component" value="Unassembled WGS sequence"/>
</dbReference>